<dbReference type="InterPro" id="IPR001498">
    <property type="entry name" value="Impact_N"/>
</dbReference>
<dbReference type="InterPro" id="IPR035647">
    <property type="entry name" value="EFG_III/V"/>
</dbReference>
<dbReference type="InterPro" id="IPR020568">
    <property type="entry name" value="Ribosomal_Su5_D2-typ_SF"/>
</dbReference>
<comment type="similarity">
    <text evidence="1">Belongs to the IMPACT family.</text>
</comment>
<dbReference type="Pfam" id="PF09186">
    <property type="entry name" value="DUF1949"/>
    <property type="match status" value="1"/>
</dbReference>
<name>A0ABY1WL98_9GAMM</name>
<gene>
    <name evidence="4" type="ORF">EXY25_17520</name>
</gene>
<dbReference type="PANTHER" id="PTHR16301">
    <property type="entry name" value="IMPACT-RELATED"/>
    <property type="match status" value="1"/>
</dbReference>
<evidence type="ECO:0000259" key="2">
    <source>
        <dbReference type="Pfam" id="PF01205"/>
    </source>
</evidence>
<evidence type="ECO:0000259" key="3">
    <source>
        <dbReference type="Pfam" id="PF09186"/>
    </source>
</evidence>
<dbReference type="InterPro" id="IPR036956">
    <property type="entry name" value="Impact_N_sf"/>
</dbReference>
<dbReference type="InterPro" id="IPR015269">
    <property type="entry name" value="UPF0029_Impact_C"/>
</dbReference>
<dbReference type="RefSeq" id="WP_130567854.1">
    <property type="nucleotide sequence ID" value="NZ_SHLY01000008.1"/>
</dbReference>
<feature type="domain" description="UPF0029" evidence="3">
    <location>
        <begin position="141"/>
        <end position="196"/>
    </location>
</feature>
<dbReference type="EMBL" id="SHLY01000008">
    <property type="protein sequence ID" value="TAA41100.1"/>
    <property type="molecule type" value="Genomic_DNA"/>
</dbReference>
<accession>A0ABY1WL98</accession>
<dbReference type="InterPro" id="IPR023582">
    <property type="entry name" value="Impact"/>
</dbReference>
<dbReference type="Gene3D" id="3.30.230.30">
    <property type="entry name" value="Impact, N-terminal domain"/>
    <property type="match status" value="1"/>
</dbReference>
<evidence type="ECO:0000313" key="5">
    <source>
        <dbReference type="Proteomes" id="UP000292544"/>
    </source>
</evidence>
<dbReference type="Pfam" id="PF01205">
    <property type="entry name" value="Impact_N"/>
    <property type="match status" value="1"/>
</dbReference>
<comment type="caution">
    <text evidence="4">The sequence shown here is derived from an EMBL/GenBank/DDBJ whole genome shotgun (WGS) entry which is preliminary data.</text>
</comment>
<sequence>MATYRVLTAPASAEQEIKRSRFIALAARVASPQAAKAYIESVRALHPQARHVCSAFIAGAPDDSHCLGFSDDGEPSGTAGRPILAVLQGAGVGQICIAVVRYSGGIKLGTGGLVRAYGGTAQLAMQQGQWLAVEPEQQLLLRLSYDLTGRVEQLLQQFEAELLDSVFADDVLFTVSVPERHSAGLQMQLTNISGGQIRCVVKQ</sequence>
<dbReference type="SUPFAM" id="SSF54211">
    <property type="entry name" value="Ribosomal protein S5 domain 2-like"/>
    <property type="match status" value="1"/>
</dbReference>
<protein>
    <submittedName>
        <fullName evidence="4">YigZ family protein</fullName>
    </submittedName>
</protein>
<proteinExistence type="inferred from homology"/>
<dbReference type="InterPro" id="IPR015796">
    <property type="entry name" value="Impact_YigZ-like"/>
</dbReference>
<dbReference type="NCBIfam" id="TIGR00257">
    <property type="entry name" value="IMPACT_YIGZ"/>
    <property type="match status" value="1"/>
</dbReference>
<reference evidence="5" key="1">
    <citation type="submission" date="2019-02" db="EMBL/GenBank/DDBJ databases">
        <title>Draft genome sequence of Muricauda sp. 176CP4-71.</title>
        <authorList>
            <person name="Park J.-S."/>
        </authorList>
    </citation>
    <scope>NUCLEOTIDE SEQUENCE [LARGE SCALE GENOMIC DNA]</scope>
    <source>
        <strain evidence="5">176GS2-150</strain>
    </source>
</reference>
<organism evidence="4 5">
    <name type="scientific">Corallincola spongiicola</name>
    <dbReference type="NCBI Taxonomy" id="2520508"/>
    <lineage>
        <taxon>Bacteria</taxon>
        <taxon>Pseudomonadati</taxon>
        <taxon>Pseudomonadota</taxon>
        <taxon>Gammaproteobacteria</taxon>
        <taxon>Alteromonadales</taxon>
        <taxon>Psychromonadaceae</taxon>
        <taxon>Corallincola</taxon>
    </lineage>
</organism>
<evidence type="ECO:0000313" key="4">
    <source>
        <dbReference type="EMBL" id="TAA41100.1"/>
    </source>
</evidence>
<keyword evidence="5" id="KW-1185">Reference proteome</keyword>
<evidence type="ECO:0000256" key="1">
    <source>
        <dbReference type="ARBA" id="ARBA00007665"/>
    </source>
</evidence>
<dbReference type="SUPFAM" id="SSF54980">
    <property type="entry name" value="EF-G C-terminal domain-like"/>
    <property type="match status" value="1"/>
</dbReference>
<dbReference type="Proteomes" id="UP000292544">
    <property type="component" value="Unassembled WGS sequence"/>
</dbReference>
<dbReference type="PANTHER" id="PTHR16301:SF20">
    <property type="entry name" value="IMPACT FAMILY MEMBER YIGZ"/>
    <property type="match status" value="1"/>
</dbReference>
<dbReference type="Gene3D" id="3.30.70.240">
    <property type="match status" value="1"/>
</dbReference>
<feature type="domain" description="Impact N-terminal" evidence="2">
    <location>
        <begin position="18"/>
        <end position="124"/>
    </location>
</feature>